<dbReference type="AlphaFoldDB" id="A0A7R6PCX0"/>
<organism evidence="1 2">
    <name type="scientific">Amphritea japonica ATCC BAA-1530</name>
    <dbReference type="NCBI Taxonomy" id="1278309"/>
    <lineage>
        <taxon>Bacteria</taxon>
        <taxon>Pseudomonadati</taxon>
        <taxon>Pseudomonadota</taxon>
        <taxon>Gammaproteobacteria</taxon>
        <taxon>Oceanospirillales</taxon>
        <taxon>Oceanospirillaceae</taxon>
        <taxon>Amphritea</taxon>
    </lineage>
</organism>
<evidence type="ECO:0000313" key="2">
    <source>
        <dbReference type="Proteomes" id="UP000595663"/>
    </source>
</evidence>
<dbReference type="Proteomes" id="UP000595663">
    <property type="component" value="Chromosome"/>
</dbReference>
<protein>
    <submittedName>
        <fullName evidence="1">Uncharacterized protein</fullName>
    </submittedName>
</protein>
<evidence type="ECO:0000313" key="1">
    <source>
        <dbReference type="EMBL" id="BBB27098.1"/>
    </source>
</evidence>
<accession>A0A7R6PCX0</accession>
<keyword evidence="2" id="KW-1185">Reference proteome</keyword>
<name>A0A7R6PCX0_9GAMM</name>
<sequence>MPHDASALNWINIMLTTYDYIAMHNLQKRNFPETEHEYFMRMMRELKVTRTTEKREARNQKIKAAFAAVFSQLKFKRTESLESIYGR</sequence>
<dbReference type="KEGG" id="ajp:AMJAP_2509"/>
<proteinExistence type="predicted"/>
<reference evidence="1 2" key="1">
    <citation type="journal article" date="2008" name="Int. J. Syst. Evol. Microbiol.">
        <title>Amphritea japonica sp. nov. and Amphritea balenae sp. nov., isolated from the sediment adjacent to sperm whale carcasses off Kagoshima, Japan.</title>
        <authorList>
            <person name="Miyazaki M."/>
            <person name="Nogi Y."/>
            <person name="Fujiwara Y."/>
            <person name="Kawato M."/>
            <person name="Nagahama T."/>
            <person name="Kubokawa K."/>
            <person name="Horikoshi K."/>
        </authorList>
    </citation>
    <scope>NUCLEOTIDE SEQUENCE [LARGE SCALE GENOMIC DNA]</scope>
    <source>
        <strain evidence="1 2">ATCC BAA-1530</strain>
    </source>
</reference>
<gene>
    <name evidence="1" type="ORF">AMJAP_2509</name>
</gene>
<dbReference type="EMBL" id="AP014545">
    <property type="protein sequence ID" value="BBB27098.1"/>
    <property type="molecule type" value="Genomic_DNA"/>
</dbReference>